<protein>
    <submittedName>
        <fullName evidence="1">Uncharacterized protein</fullName>
    </submittedName>
</protein>
<dbReference type="OrthoDB" id="2680096at2"/>
<gene>
    <name evidence="1" type="ORF">CB4_02696</name>
</gene>
<reference evidence="1 2" key="1">
    <citation type="submission" date="2015-12" db="EMBL/GenBank/DDBJ databases">
        <title>Genome sequence of Aneurinibacillus soli.</title>
        <authorList>
            <person name="Lee J.S."/>
            <person name="Lee K.C."/>
            <person name="Kim K.K."/>
            <person name="Lee B.W."/>
        </authorList>
    </citation>
    <scope>NUCLEOTIDE SEQUENCE [LARGE SCALE GENOMIC DNA]</scope>
    <source>
        <strain evidence="1 2">CB4</strain>
    </source>
</reference>
<accession>A0A0U5AXQ8</accession>
<dbReference type="EMBL" id="AP017312">
    <property type="protein sequence ID" value="BAU28522.1"/>
    <property type="molecule type" value="Genomic_DNA"/>
</dbReference>
<dbReference type="KEGG" id="asoc:CB4_02696"/>
<evidence type="ECO:0000313" key="1">
    <source>
        <dbReference type="EMBL" id="BAU28522.1"/>
    </source>
</evidence>
<dbReference type="Proteomes" id="UP000217696">
    <property type="component" value="Chromosome"/>
</dbReference>
<name>A0A0U5AXQ8_9BACL</name>
<sequence length="72" mass="8068">MNAVQVRKSETKGILKALLFISVLWSMLALATKAEIITPSIEKSPEQKHVNLYEARANSANVWAEQMKVNVK</sequence>
<organism evidence="1 2">
    <name type="scientific">Aneurinibacillus soli</name>
    <dbReference type="NCBI Taxonomy" id="1500254"/>
    <lineage>
        <taxon>Bacteria</taxon>
        <taxon>Bacillati</taxon>
        <taxon>Bacillota</taxon>
        <taxon>Bacilli</taxon>
        <taxon>Bacillales</taxon>
        <taxon>Paenibacillaceae</taxon>
        <taxon>Aneurinibacillus group</taxon>
        <taxon>Aneurinibacillus</taxon>
    </lineage>
</organism>
<proteinExistence type="predicted"/>
<keyword evidence="2" id="KW-1185">Reference proteome</keyword>
<dbReference type="RefSeq" id="WP_096466271.1">
    <property type="nucleotide sequence ID" value="NZ_AP017312.1"/>
</dbReference>
<evidence type="ECO:0000313" key="2">
    <source>
        <dbReference type="Proteomes" id="UP000217696"/>
    </source>
</evidence>
<dbReference type="AlphaFoldDB" id="A0A0U5AXQ8"/>